<dbReference type="Pfam" id="PF05978">
    <property type="entry name" value="UNC-93"/>
    <property type="match status" value="1"/>
</dbReference>
<feature type="transmembrane region" description="Helical" evidence="10">
    <location>
        <begin position="470"/>
        <end position="490"/>
    </location>
</feature>
<feature type="transmembrane region" description="Helical" evidence="10">
    <location>
        <begin position="496"/>
        <end position="515"/>
    </location>
</feature>
<name>A0A553PBC8_TIGCA</name>
<evidence type="ECO:0000259" key="11">
    <source>
        <dbReference type="PROSITE" id="PS50097"/>
    </source>
</evidence>
<feature type="transmembrane region" description="Helical" evidence="10">
    <location>
        <begin position="397"/>
        <end position="416"/>
    </location>
</feature>
<evidence type="ECO:0000256" key="3">
    <source>
        <dbReference type="ARBA" id="ARBA00022692"/>
    </source>
</evidence>
<dbReference type="Pfam" id="PF02214">
    <property type="entry name" value="BTB_2"/>
    <property type="match status" value="1"/>
</dbReference>
<dbReference type="InterPro" id="IPR010291">
    <property type="entry name" value="Ion_channel_UNC-93"/>
</dbReference>
<evidence type="ECO:0000256" key="6">
    <source>
        <dbReference type="ARBA" id="ARBA00023180"/>
    </source>
</evidence>
<comment type="caution">
    <text evidence="12">The sequence shown here is derived from an EMBL/GenBank/DDBJ whole genome shotgun (WGS) entry which is preliminary data.</text>
</comment>
<feature type="transmembrane region" description="Helical" evidence="10">
    <location>
        <begin position="180"/>
        <end position="198"/>
    </location>
</feature>
<gene>
    <name evidence="12" type="ORF">TCAL_01269</name>
</gene>
<keyword evidence="5 10" id="KW-0472">Membrane</keyword>
<evidence type="ECO:0000256" key="10">
    <source>
        <dbReference type="SAM" id="Phobius"/>
    </source>
</evidence>
<dbReference type="GO" id="GO:0051260">
    <property type="term" value="P:protein homooligomerization"/>
    <property type="evidence" value="ECO:0007669"/>
    <property type="project" value="InterPro"/>
</dbReference>
<protein>
    <recommendedName>
        <fullName evidence="7">UNC93-like protein MFSD11</fullName>
    </recommendedName>
    <alternativeName>
        <fullName evidence="8">Major facilitator superfamily domain-containing protein 11</fullName>
    </alternativeName>
</protein>
<dbReference type="GO" id="GO:0016020">
    <property type="term" value="C:membrane"/>
    <property type="evidence" value="ECO:0007669"/>
    <property type="project" value="UniProtKB-SubCell"/>
</dbReference>
<feature type="transmembrane region" description="Helical" evidence="10">
    <location>
        <begin position="147"/>
        <end position="168"/>
    </location>
</feature>
<dbReference type="SUPFAM" id="SSF103473">
    <property type="entry name" value="MFS general substrate transporter"/>
    <property type="match status" value="1"/>
</dbReference>
<feature type="region of interest" description="Disordered" evidence="9">
    <location>
        <begin position="874"/>
        <end position="933"/>
    </location>
</feature>
<feature type="compositionally biased region" description="Low complexity" evidence="9">
    <location>
        <begin position="913"/>
        <end position="927"/>
    </location>
</feature>
<evidence type="ECO:0000256" key="5">
    <source>
        <dbReference type="ARBA" id="ARBA00023136"/>
    </source>
</evidence>
<dbReference type="InterPro" id="IPR003131">
    <property type="entry name" value="T1-type_BTB"/>
</dbReference>
<dbReference type="CDD" id="cd18369">
    <property type="entry name" value="BTB_POZ_KCTD10-like_BACURD"/>
    <property type="match status" value="1"/>
</dbReference>
<keyword evidence="6" id="KW-0325">Glycoprotein</keyword>
<evidence type="ECO:0000256" key="7">
    <source>
        <dbReference type="ARBA" id="ARBA00040302"/>
    </source>
</evidence>
<dbReference type="InterPro" id="IPR000210">
    <property type="entry name" value="BTB/POZ_dom"/>
</dbReference>
<feature type="transmembrane region" description="Helical" evidence="10">
    <location>
        <begin position="107"/>
        <end position="127"/>
    </location>
</feature>
<dbReference type="STRING" id="6832.A0A553PBC8"/>
<proteinExistence type="inferred from homology"/>
<feature type="transmembrane region" description="Helical" evidence="10">
    <location>
        <begin position="6"/>
        <end position="22"/>
    </location>
</feature>
<feature type="transmembrane region" description="Helical" evidence="10">
    <location>
        <begin position="273"/>
        <end position="293"/>
    </location>
</feature>
<dbReference type="Gene3D" id="1.20.1250.20">
    <property type="entry name" value="MFS general substrate transporter like domains"/>
    <property type="match status" value="2"/>
</dbReference>
<organism evidence="12 13">
    <name type="scientific">Tigriopus californicus</name>
    <name type="common">Marine copepod</name>
    <dbReference type="NCBI Taxonomy" id="6832"/>
    <lineage>
        <taxon>Eukaryota</taxon>
        <taxon>Metazoa</taxon>
        <taxon>Ecdysozoa</taxon>
        <taxon>Arthropoda</taxon>
        <taxon>Crustacea</taxon>
        <taxon>Multicrustacea</taxon>
        <taxon>Hexanauplia</taxon>
        <taxon>Copepoda</taxon>
        <taxon>Harpacticoida</taxon>
        <taxon>Harpacticidae</taxon>
        <taxon>Tigriopus</taxon>
    </lineage>
</organism>
<feature type="transmembrane region" description="Helical" evidence="10">
    <location>
        <begin position="240"/>
        <end position="261"/>
    </location>
</feature>
<reference evidence="12 13" key="1">
    <citation type="journal article" date="2018" name="Nat. Ecol. Evol.">
        <title>Genomic signatures of mitonuclear coevolution across populations of Tigriopus californicus.</title>
        <authorList>
            <person name="Barreto F.S."/>
            <person name="Watson E.T."/>
            <person name="Lima T.G."/>
            <person name="Willett C.S."/>
            <person name="Edmands S."/>
            <person name="Li W."/>
            <person name="Burton R.S."/>
        </authorList>
    </citation>
    <scope>NUCLEOTIDE SEQUENCE [LARGE SCALE GENOMIC DNA]</scope>
    <source>
        <strain evidence="12 13">San Diego</strain>
    </source>
</reference>
<evidence type="ECO:0000256" key="8">
    <source>
        <dbReference type="ARBA" id="ARBA00041910"/>
    </source>
</evidence>
<comment type="subcellular location">
    <subcellularLocation>
        <location evidence="1">Membrane</location>
        <topology evidence="1">Multi-pass membrane protein</topology>
    </subcellularLocation>
</comment>
<dbReference type="Gene3D" id="3.30.710.10">
    <property type="entry name" value="Potassium Channel Kv1.1, Chain A"/>
    <property type="match status" value="1"/>
</dbReference>
<dbReference type="SMART" id="SM00225">
    <property type="entry name" value="BTB"/>
    <property type="match status" value="1"/>
</dbReference>
<evidence type="ECO:0000256" key="4">
    <source>
        <dbReference type="ARBA" id="ARBA00022989"/>
    </source>
</evidence>
<dbReference type="PANTHER" id="PTHR23294:SF0">
    <property type="entry name" value="UNC93-LIKE PROTEIN MFSD11"/>
    <property type="match status" value="1"/>
</dbReference>
<feature type="domain" description="BTB" evidence="11">
    <location>
        <begin position="623"/>
        <end position="691"/>
    </location>
</feature>
<feature type="transmembrane region" description="Helical" evidence="10">
    <location>
        <begin position="325"/>
        <end position="345"/>
    </location>
</feature>
<keyword evidence="4 10" id="KW-1133">Transmembrane helix</keyword>
<keyword evidence="13" id="KW-1185">Reference proteome</keyword>
<keyword evidence="3 10" id="KW-0812">Transmembrane</keyword>
<comment type="similarity">
    <text evidence="2">Belongs to the unc-93 family.</text>
</comment>
<feature type="transmembrane region" description="Helical" evidence="10">
    <location>
        <begin position="365"/>
        <end position="390"/>
    </location>
</feature>
<dbReference type="CDD" id="cd17407">
    <property type="entry name" value="MFS_MFSD11"/>
    <property type="match status" value="1"/>
</dbReference>
<dbReference type="PANTHER" id="PTHR23294">
    <property type="entry name" value="ET TRANSLATION PRODUCT-RELATED"/>
    <property type="match status" value="1"/>
</dbReference>
<sequence>MPNFLCFDLMCAALFAGIFWWNEHHKTSRLESTGRQRYESIERNIELGHIKREAFISFIQKNENPAQKNRKEALIKKAQVMMRLARWIHNICFHPTMDVTTTKNLNVALLGLAFMLIFTAFQTMGNIQTTLLQSAANPDSSGFVPGFHGSGYTSLAIIYAVFATANWVSPPVVAWLGSRLTMVVGALLYAVFIAQFYWPNDILLYGSSALIGLGAAILWTAQGNFLTLNSDSATMTRNSGVFWAMLMSSNLIGNTFVFFQFRGLTDIDEHTRSVVVIVLLVISLAGTAVLFLLRKPSWTLDGPQAPDTPTQAFQKAWRLFLTPQMLLLCVTFFYTGLELTFWSGVYGPSIGFTKAFGLQAKSLVGLHGILIGAGEIVGGLLFGIFGHVVVKRGRDPIIILGFLTHCITFFGIFLNLPNSAPSGNADHASAYIESNAYLAIACSFSLGFGDACYNTQIFSILGSVYSDNSAGAFALFKFVQSTGAALAFFYSYVAPLYYQLLFLVILCVLGTLTFLRVELNTRRAAGSIPVPTVDDNESFQGDIVEQPGNQLSLPVEGPEPSKSHSSLLHKAKSSAFLAKMSGEGLKGSVGVVEAPAVGVTTPTLNLTGCGLNPPIVIKGSASQYVKLNVGGSLYYTTIGTLTKHDTMLRAMFSGRMEVLTDAEGWIMIDRSGKHFGSILNFLRDGNVSLPETKRELNELQAEAKYFCISDLAEACDKNLKAFKDKESDVVPICRVPLITSQKEEQALISANATKPVVKLLINRHNNKYSYTGASDDNILKNIELFDKLSLRFSNRVLFIKDVIGSNEICCWSFYGHGKKIAEVCCTAIVYATDRKNTKVEFPEARIYEETLNCLLYENSKGPDQELIQATSTRFQGSSYTSDDEDERHKVGNASNGAVGGGHGHHSGHGSGAHGPSESRGASGLSRLRSSKNN</sequence>
<dbReference type="AlphaFoldDB" id="A0A553PBC8"/>
<feature type="transmembrane region" description="Helical" evidence="10">
    <location>
        <begin position="204"/>
        <end position="228"/>
    </location>
</feature>
<dbReference type="SUPFAM" id="SSF54695">
    <property type="entry name" value="POZ domain"/>
    <property type="match status" value="1"/>
</dbReference>
<evidence type="ECO:0000313" key="13">
    <source>
        <dbReference type="Proteomes" id="UP000318571"/>
    </source>
</evidence>
<evidence type="ECO:0000313" key="12">
    <source>
        <dbReference type="EMBL" id="TRY74949.1"/>
    </source>
</evidence>
<dbReference type="EMBL" id="VCGU01000005">
    <property type="protein sequence ID" value="TRY74949.1"/>
    <property type="molecule type" value="Genomic_DNA"/>
</dbReference>
<dbReference type="Proteomes" id="UP000318571">
    <property type="component" value="Chromosome 2"/>
</dbReference>
<dbReference type="InterPro" id="IPR036259">
    <property type="entry name" value="MFS_trans_sf"/>
</dbReference>
<evidence type="ECO:0000256" key="9">
    <source>
        <dbReference type="SAM" id="MobiDB-lite"/>
    </source>
</evidence>
<dbReference type="FunFam" id="3.30.710.10:FF:000046">
    <property type="entry name" value="BTB/POZ domain-containing protein KCTD7 isoform X1"/>
    <property type="match status" value="1"/>
</dbReference>
<dbReference type="PROSITE" id="PS50097">
    <property type="entry name" value="BTB"/>
    <property type="match status" value="1"/>
</dbReference>
<dbReference type="InterPro" id="IPR011333">
    <property type="entry name" value="SKP1/BTB/POZ_sf"/>
</dbReference>
<dbReference type="InterPro" id="IPR051617">
    <property type="entry name" value="UNC-93-like_regulator"/>
</dbReference>
<accession>A0A553PBC8</accession>
<evidence type="ECO:0000256" key="1">
    <source>
        <dbReference type="ARBA" id="ARBA00004141"/>
    </source>
</evidence>
<evidence type="ECO:0000256" key="2">
    <source>
        <dbReference type="ARBA" id="ARBA00009172"/>
    </source>
</evidence>